<organism evidence="1 2">
    <name type="scientific">Ochrobactrum soli</name>
    <dbReference type="NCBI Taxonomy" id="2448455"/>
    <lineage>
        <taxon>Bacteria</taxon>
        <taxon>Pseudomonadati</taxon>
        <taxon>Pseudomonadota</taxon>
        <taxon>Alphaproteobacteria</taxon>
        <taxon>Hyphomicrobiales</taxon>
        <taxon>Brucellaceae</taxon>
        <taxon>Brucella/Ochrobactrum group</taxon>
        <taxon>Ochrobactrum</taxon>
    </lineage>
</organism>
<evidence type="ECO:0000313" key="1">
    <source>
        <dbReference type="EMBL" id="SPL63636.1"/>
    </source>
</evidence>
<gene>
    <name evidence="1" type="ORF">OHAE_3568</name>
</gene>
<dbReference type="EMBL" id="OOFM01000004">
    <property type="protein sequence ID" value="SPL63636.1"/>
    <property type="molecule type" value="Genomic_DNA"/>
</dbReference>
<dbReference type="AlphaFoldDB" id="A0A2P9HHR5"/>
<name>A0A2P9HHR5_9HYPH</name>
<reference evidence="2" key="1">
    <citation type="submission" date="2017-12" db="EMBL/GenBank/DDBJ databases">
        <authorList>
            <person name="Diaz M."/>
        </authorList>
    </citation>
    <scope>NUCLEOTIDE SEQUENCE [LARGE SCALE GENOMIC DNA]</scope>
    <source>
        <strain evidence="2">FI11154</strain>
    </source>
</reference>
<dbReference type="Proteomes" id="UP000246073">
    <property type="component" value="Unassembled WGS sequence"/>
</dbReference>
<sequence>MSPRSFRRRYSDFISNLALAHLGLTLGSSWAFTPNKLTPQLFCWILT</sequence>
<accession>A0A2P9HHR5</accession>
<proteinExistence type="predicted"/>
<evidence type="ECO:0000313" key="2">
    <source>
        <dbReference type="Proteomes" id="UP000246073"/>
    </source>
</evidence>
<protein>
    <submittedName>
        <fullName evidence="1">Uncharacterized protein</fullName>
    </submittedName>
</protein>